<name>G0MJB3_CAEBE</name>
<gene>
    <name evidence="2" type="ORF">CAEBREN_07593</name>
</gene>
<organism evidence="3">
    <name type="scientific">Caenorhabditis brenneri</name>
    <name type="common">Nematode worm</name>
    <dbReference type="NCBI Taxonomy" id="135651"/>
    <lineage>
        <taxon>Eukaryota</taxon>
        <taxon>Metazoa</taxon>
        <taxon>Ecdysozoa</taxon>
        <taxon>Nematoda</taxon>
        <taxon>Chromadorea</taxon>
        <taxon>Rhabditida</taxon>
        <taxon>Rhabditina</taxon>
        <taxon>Rhabditomorpha</taxon>
        <taxon>Rhabditoidea</taxon>
        <taxon>Rhabditidae</taxon>
        <taxon>Peloderinae</taxon>
        <taxon>Caenorhabditis</taxon>
    </lineage>
</organism>
<feature type="signal peptide" evidence="1">
    <location>
        <begin position="1"/>
        <end position="21"/>
    </location>
</feature>
<proteinExistence type="predicted"/>
<evidence type="ECO:0000313" key="2">
    <source>
        <dbReference type="EMBL" id="EGT32404.1"/>
    </source>
</evidence>
<keyword evidence="1" id="KW-0732">Signal</keyword>
<keyword evidence="3" id="KW-1185">Reference proteome</keyword>
<dbReference type="AlphaFoldDB" id="G0MJB3"/>
<dbReference type="Proteomes" id="UP000008068">
    <property type="component" value="Unassembled WGS sequence"/>
</dbReference>
<feature type="chain" id="PRO_5003403162" evidence="1">
    <location>
        <begin position="22"/>
        <end position="100"/>
    </location>
</feature>
<dbReference type="EMBL" id="GL379797">
    <property type="protein sequence ID" value="EGT32404.1"/>
    <property type="molecule type" value="Genomic_DNA"/>
</dbReference>
<accession>G0MJB3</accession>
<dbReference type="InParanoid" id="G0MJB3"/>
<reference evidence="3" key="1">
    <citation type="submission" date="2011-07" db="EMBL/GenBank/DDBJ databases">
        <authorList>
            <consortium name="Caenorhabditis brenneri Sequencing and Analysis Consortium"/>
            <person name="Wilson R.K."/>
        </authorList>
    </citation>
    <scope>NUCLEOTIDE SEQUENCE [LARGE SCALE GENOMIC DNA]</scope>
    <source>
        <strain evidence="3">PB2801</strain>
    </source>
</reference>
<evidence type="ECO:0000313" key="3">
    <source>
        <dbReference type="Proteomes" id="UP000008068"/>
    </source>
</evidence>
<protein>
    <submittedName>
        <fullName evidence="2">Uncharacterized protein</fullName>
    </submittedName>
</protein>
<dbReference type="HOGENOM" id="CLU_2308505_0_0_1"/>
<sequence>MLKLFLALLIFCILTTPKFTALQIEDISDQEKNCRINATLFANKLCGCQCKSPKDLWYVFCNPYRQETRISLYQYKYLCCPHTLRVSKLIIDGRKRKNIR</sequence>
<evidence type="ECO:0000256" key="1">
    <source>
        <dbReference type="SAM" id="SignalP"/>
    </source>
</evidence>